<dbReference type="SMR" id="Q54KU4"/>
<dbReference type="PANTHER" id="PTHR11786:SF0">
    <property type="entry name" value="ARYLAMINE N-ACETYLTRANSFERASE 4-RELATED"/>
    <property type="match status" value="1"/>
</dbReference>
<gene>
    <name evidence="2" type="primary">nat4</name>
    <name evidence="3" type="ORF">DDB_G0287121</name>
</gene>
<accession>Q54KU4</accession>
<organism evidence="3 4">
    <name type="scientific">Dictyostelium discoideum</name>
    <name type="common">Social amoeba</name>
    <dbReference type="NCBI Taxonomy" id="44689"/>
    <lineage>
        <taxon>Eukaryota</taxon>
        <taxon>Amoebozoa</taxon>
        <taxon>Evosea</taxon>
        <taxon>Eumycetozoa</taxon>
        <taxon>Dictyostelia</taxon>
        <taxon>Dictyosteliales</taxon>
        <taxon>Dictyosteliaceae</taxon>
        <taxon>Dictyostelium</taxon>
    </lineage>
</organism>
<evidence type="ECO:0000313" key="2">
    <source>
        <dbReference type="EMBL" id="CBL43359.1"/>
    </source>
</evidence>
<dbReference type="VEuPathDB" id="AmoebaDB:DDB_G0287121"/>
<dbReference type="SUPFAM" id="SSF54001">
    <property type="entry name" value="Cysteine proteinases"/>
    <property type="match status" value="1"/>
</dbReference>
<dbReference type="PaxDb" id="44689-DDB0218891"/>
<proteinExistence type="inferred from homology"/>
<keyword evidence="2" id="KW-0808">Transferase</keyword>
<dbReference type="dictyBase" id="DDB_G0287121">
    <property type="gene designation" value="nat4"/>
</dbReference>
<dbReference type="InterPro" id="IPR038765">
    <property type="entry name" value="Papain-like_cys_pep_sf"/>
</dbReference>
<dbReference type="PANTHER" id="PTHR11786">
    <property type="entry name" value="N-HYDROXYARYLAMINE O-ACETYLTRANSFERASE"/>
    <property type="match status" value="1"/>
</dbReference>
<evidence type="ECO:0000313" key="4">
    <source>
        <dbReference type="Proteomes" id="UP000002195"/>
    </source>
</evidence>
<reference evidence="3" key="2">
    <citation type="submission" date="2009-08" db="EMBL/GenBank/DDBJ databases">
        <authorList>
            <consortium name="The Dictyostelium discoideum Sequencing Consortium"/>
            <person name="Eichinger L."/>
            <person name="Pachebat J.A."/>
            <person name="Gloeckner G."/>
            <person name="Rajandream M.-A."/>
            <person name="Sucgang R."/>
            <person name="Song J."/>
            <person name="Cox E.C."/>
            <person name="Tunggal B."/>
            <person name="Szafranski K."/>
            <person name="Konfortov B.A."/>
            <person name="Farbrother P."/>
            <person name="Bankier A.T."/>
            <person name="Lehmann R."/>
            <person name="Hamlin N."/>
            <person name="Xu Q."/>
            <person name="Davies R."/>
            <person name="Gaudet P."/>
            <person name="Fey P."/>
            <person name="Pilcher K."/>
            <person name="Chen G."/>
            <person name="Saunders D."/>
            <person name="Sodergren E."/>
            <person name="Davis P."/>
            <person name="Nie X."/>
            <person name="Kerhornou A."/>
            <person name="Hemphill L."/>
            <person name="Bason N."/>
            <person name="Berriman M."/>
            <person name="Desany B."/>
            <person name="Churcher C."/>
            <person name="Cooper J."/>
            <person name="van Driessche N."/>
            <person name="Cronin A."/>
            <person name="Goodhead I."/>
            <person name="Muzny D."/>
            <person name="Hall N."/>
            <person name="Harper D."/>
            <person name="Lindsay R."/>
            <person name="Hauser H."/>
            <person name="James K."/>
            <person name="Quiles M."/>
            <person name="Buchrieser C."/>
            <person name="Wardroper A."/>
            <person name="Thangavelu M."/>
            <person name="Johnson D."/>
            <person name="Knights A."/>
            <person name="Loulseged H."/>
            <person name="Mungall K."/>
            <person name="Price C."/>
            <person name="Ma J."/>
            <person name="Quail M."/>
            <person name="Hernandez J."/>
            <person name="Rabbinowitsch E."/>
            <person name="Steffen D."/>
            <person name="Sanders M."/>
            <person name="Weinstock G."/>
            <person name="Sharp S."/>
            <person name="Just E."/>
            <person name="Shaulsky G."/>
            <person name="Simmonds M."/>
            <person name="Tivey A."/>
            <person name="White B."/>
            <person name="Walker D."/>
            <person name="Woodward J."/>
            <person name="Winckler T."/>
            <person name="Schleicher M."/>
            <person name="Rosenthal A."/>
            <person name="Rivero F."/>
            <person name="Chisholm R.L."/>
            <person name="Gibbs R."/>
            <person name="Loomis W.F."/>
            <person name="Platzer M."/>
            <person name="Kay R.R."/>
            <person name="Williams J."/>
            <person name="Dear P.H."/>
            <person name="Noegel A.A."/>
            <person name="Barrell B."/>
            <person name="Kuspa A."/>
        </authorList>
    </citation>
    <scope>NUCLEOTIDE SEQUENCE</scope>
    <source>
        <strain evidence="3">AX4</strain>
    </source>
</reference>
<dbReference type="AlphaFoldDB" id="Q54KU4"/>
<evidence type="ECO:0000256" key="1">
    <source>
        <dbReference type="ARBA" id="ARBA00006547"/>
    </source>
</evidence>
<dbReference type="HOGENOM" id="CLU_964515_0_0_1"/>
<dbReference type="FunCoup" id="Q54KU4">
    <property type="interactions" value="2"/>
</dbReference>
<dbReference type="Pfam" id="PF00797">
    <property type="entry name" value="Acetyltransf_2"/>
    <property type="match status" value="1"/>
</dbReference>
<dbReference type="GO" id="GO:0016407">
    <property type="term" value="F:acetyltransferase activity"/>
    <property type="evidence" value="ECO:0007669"/>
    <property type="project" value="InterPro"/>
</dbReference>
<sequence>MEINDKDYFLHFSYEELKLANKKYNFKEIILPKLNLEIDFQLNCLDDFELLMVKFAEHFPYNNIDVLKDGPTIDMDYIVETMIEKEVGNICLNHNILFGMLLQEFGIKVQLIKAIDGGENLVYPNIGLHYCNVMEFKNKKYLVDACFTFLSCYFPIEIGNEIGQSPKLTNNTKIYRIIESETENGVLIYQEKTNSLNDFVNVFSFNLNPISVGQLKYSANYFVEFSNILTGLVFFLKFDEGFYYYTNGIFKISYENGTDGIININNNTPLLRIKKKYF</sequence>
<dbReference type="InterPro" id="IPR001447">
    <property type="entry name" value="Arylamine_N-AcTrfase"/>
</dbReference>
<reference evidence="3 4" key="1">
    <citation type="journal article" date="2005" name="Nature">
        <title>The genome of the social amoeba Dictyostelium discoideum.</title>
        <authorList>
            <consortium name="The Dictyostelium discoideum Sequencing Consortium"/>
            <person name="Eichinger L."/>
            <person name="Pachebat J.A."/>
            <person name="Glockner G."/>
            <person name="Rajandream M.A."/>
            <person name="Sucgang R."/>
            <person name="Berriman M."/>
            <person name="Song J."/>
            <person name="Olsen R."/>
            <person name="Szafranski K."/>
            <person name="Xu Q."/>
            <person name="Tunggal B."/>
            <person name="Kummerfeld S."/>
            <person name="Madera M."/>
            <person name="Konfortov B.A."/>
            <person name="Rivero F."/>
            <person name="Bankier A.T."/>
            <person name="Lehmann R."/>
            <person name="Hamlin N."/>
            <person name="Davies R."/>
            <person name="Gaudet P."/>
            <person name="Fey P."/>
            <person name="Pilcher K."/>
            <person name="Chen G."/>
            <person name="Saunders D."/>
            <person name="Sodergren E."/>
            <person name="Davis P."/>
            <person name="Kerhornou A."/>
            <person name="Nie X."/>
            <person name="Hall N."/>
            <person name="Anjard C."/>
            <person name="Hemphill L."/>
            <person name="Bason N."/>
            <person name="Farbrother P."/>
            <person name="Desany B."/>
            <person name="Just E."/>
            <person name="Morio T."/>
            <person name="Rost R."/>
            <person name="Churcher C."/>
            <person name="Cooper J."/>
            <person name="Haydock S."/>
            <person name="van Driessche N."/>
            <person name="Cronin A."/>
            <person name="Goodhead I."/>
            <person name="Muzny D."/>
            <person name="Mourier T."/>
            <person name="Pain A."/>
            <person name="Lu M."/>
            <person name="Harper D."/>
            <person name="Lindsay R."/>
            <person name="Hauser H."/>
            <person name="James K."/>
            <person name="Quiles M."/>
            <person name="Madan Babu M."/>
            <person name="Saito T."/>
            <person name="Buchrieser C."/>
            <person name="Wardroper A."/>
            <person name="Felder M."/>
            <person name="Thangavelu M."/>
            <person name="Johnson D."/>
            <person name="Knights A."/>
            <person name="Loulseged H."/>
            <person name="Mungall K."/>
            <person name="Oliver K."/>
            <person name="Price C."/>
            <person name="Quail M.A."/>
            <person name="Urushihara H."/>
            <person name="Hernandez J."/>
            <person name="Rabbinowitsch E."/>
            <person name="Steffen D."/>
            <person name="Sanders M."/>
            <person name="Ma J."/>
            <person name="Kohara Y."/>
            <person name="Sharp S."/>
            <person name="Simmonds M."/>
            <person name="Spiegler S."/>
            <person name="Tivey A."/>
            <person name="Sugano S."/>
            <person name="White B."/>
            <person name="Walker D."/>
            <person name="Woodward J."/>
            <person name="Winckler T."/>
            <person name="Tanaka Y."/>
            <person name="Shaulsky G."/>
            <person name="Schleicher M."/>
            <person name="Weinstock G."/>
            <person name="Rosenthal A."/>
            <person name="Cox E.C."/>
            <person name="Chisholm R.L."/>
            <person name="Gibbs R."/>
            <person name="Loomis W.F."/>
            <person name="Platzer M."/>
            <person name="Kay R.R."/>
            <person name="Williams J."/>
            <person name="Dear P.H."/>
            <person name="Noegel A.A."/>
            <person name="Barrell B."/>
            <person name="Kuspa A."/>
        </authorList>
    </citation>
    <scope>NUCLEOTIDE SEQUENCE [LARGE SCALE GENOMIC DNA]</scope>
    <source>
        <strain evidence="3 4">AX4</strain>
    </source>
</reference>
<dbReference type="InterPro" id="IPR053710">
    <property type="entry name" value="Arylamine_NAT_domain_sf"/>
</dbReference>
<dbReference type="OMA" id="YHNGENI"/>
<keyword evidence="4" id="KW-1185">Reference proteome</keyword>
<dbReference type="Proteomes" id="UP000002195">
    <property type="component" value="Unassembled WGS sequence"/>
</dbReference>
<dbReference type="FunFam" id="3.30.2140.20:FF:000006">
    <property type="entry name" value="Arylamine N-acetyltransferase 4"/>
    <property type="match status" value="1"/>
</dbReference>
<dbReference type="eggNOG" id="ENOG502RIDB">
    <property type="taxonomic scope" value="Eukaryota"/>
</dbReference>
<dbReference type="EMBL" id="AAFI02000096">
    <property type="protein sequence ID" value="EAL63925.1"/>
    <property type="molecule type" value="Genomic_DNA"/>
</dbReference>
<dbReference type="Gene3D" id="3.30.2140.20">
    <property type="match status" value="1"/>
</dbReference>
<comment type="similarity">
    <text evidence="1">Belongs to the arylamine N-acetyltransferase family.</text>
</comment>
<protein>
    <submittedName>
        <fullName evidence="2">Arylamine N-acetyltransferase 4</fullName>
    </submittedName>
</protein>
<dbReference type="KEGG" id="ddi:DDB_G0287121"/>
<evidence type="ECO:0000313" key="3">
    <source>
        <dbReference type="EMBL" id="EAL63925.1"/>
    </source>
</evidence>
<dbReference type="EMBL" id="BN001453">
    <property type="protein sequence ID" value="CBL43359.1"/>
    <property type="molecule type" value="Genomic_DNA"/>
</dbReference>
<reference evidence="2" key="3">
    <citation type="journal article" date="2010" name="FEBS Lett.">
        <title>Comparative genomic and phylogenetic investigation of the xenobiotic metabolizing arylamine N-acetyltransferase enzyme family.</title>
        <authorList>
            <person name="Glenn A.E."/>
            <person name="Karagianni E.P."/>
            <person name="Ulndreaj A."/>
            <person name="Boukouvala S."/>
        </authorList>
    </citation>
    <scope>NUCLEOTIDE SEQUENCE</scope>
    <source>
        <strain evidence="2">AX4</strain>
    </source>
</reference>
<dbReference type="GeneID" id="8625959"/>
<dbReference type="RefSeq" id="XP_637426.1">
    <property type="nucleotide sequence ID" value="XM_632334.1"/>
</dbReference>
<name>Q54KU4_DICDI</name>